<feature type="signal peptide" evidence="5">
    <location>
        <begin position="1"/>
        <end position="24"/>
    </location>
</feature>
<keyword evidence="3 5" id="KW-0732">Signal</keyword>
<comment type="pathway">
    <text evidence="1">Metabolic intermediate biosynthesis; prephenate biosynthesis; prephenate from chorismate: step 1/1.</text>
</comment>
<dbReference type="PROSITE" id="PS51168">
    <property type="entry name" value="CHORISMATE_MUT_2"/>
    <property type="match status" value="1"/>
</dbReference>
<dbReference type="GO" id="GO:0004106">
    <property type="term" value="F:chorismate mutase activity"/>
    <property type="evidence" value="ECO:0007669"/>
    <property type="project" value="UniProtKB-EC"/>
</dbReference>
<dbReference type="EMBL" id="LPAD01000100">
    <property type="protein sequence ID" value="KVN76728.1"/>
    <property type="molecule type" value="Genomic_DNA"/>
</dbReference>
<reference evidence="7 8" key="1">
    <citation type="submission" date="2015-11" db="EMBL/GenBank/DDBJ databases">
        <title>Expanding the genomic diversity of Burkholderia species for the development of highly accurate diagnostics.</title>
        <authorList>
            <person name="Sahl J."/>
            <person name="Keim P."/>
            <person name="Wagner D."/>
        </authorList>
    </citation>
    <scope>NUCLEOTIDE SEQUENCE [LARGE SCALE GENOMIC DNA]</scope>
    <source>
        <strain evidence="7 8">MSMB1585WGS</strain>
    </source>
</reference>
<evidence type="ECO:0000256" key="3">
    <source>
        <dbReference type="ARBA" id="ARBA00022729"/>
    </source>
</evidence>
<dbReference type="AlphaFoldDB" id="A0ABD4DVM7"/>
<dbReference type="InterPro" id="IPR051331">
    <property type="entry name" value="Chorismate_mutase-related"/>
</dbReference>
<feature type="chain" id="PRO_5044802241" description="chorismate mutase" evidence="5">
    <location>
        <begin position="25"/>
        <end position="189"/>
    </location>
</feature>
<dbReference type="SMART" id="SM00830">
    <property type="entry name" value="CM_2"/>
    <property type="match status" value="1"/>
</dbReference>
<feature type="domain" description="Chorismate mutase" evidence="6">
    <location>
        <begin position="9"/>
        <end position="103"/>
    </location>
</feature>
<keyword evidence="4" id="KW-0413">Isomerase</keyword>
<dbReference type="GO" id="GO:0046417">
    <property type="term" value="P:chorismate metabolic process"/>
    <property type="evidence" value="ECO:0007669"/>
    <property type="project" value="UniProtKB-ARBA"/>
</dbReference>
<dbReference type="PROSITE" id="PS51257">
    <property type="entry name" value="PROKAR_LIPOPROTEIN"/>
    <property type="match status" value="1"/>
</dbReference>
<dbReference type="PANTHER" id="PTHR38041">
    <property type="entry name" value="CHORISMATE MUTASE"/>
    <property type="match status" value="1"/>
</dbReference>
<sequence length="189" mass="20623">MARKLFAAATLLGSVASCSPGAQAQDTTFVPLVESMAARLQTAYPVALSKFDSGKPVYDKAREAQVIANAEGAAPAYLIAFEDASAVFNDQIEASKVAQYALLNDWRRAGQAPSTQRRPLEDIRTELDRLQGEILRELHLAESLRKLPDCTIQVAKSVEHVSKDEKFNFDVEQRVALDRAVASVCLSSQ</sequence>
<evidence type="ECO:0000313" key="7">
    <source>
        <dbReference type="EMBL" id="KVN76728.1"/>
    </source>
</evidence>
<dbReference type="Gene3D" id="1.20.59.10">
    <property type="entry name" value="Chorismate mutase"/>
    <property type="match status" value="1"/>
</dbReference>
<evidence type="ECO:0000256" key="4">
    <source>
        <dbReference type="ARBA" id="ARBA00023235"/>
    </source>
</evidence>
<dbReference type="SUPFAM" id="SSF48600">
    <property type="entry name" value="Chorismate mutase II"/>
    <property type="match status" value="1"/>
</dbReference>
<evidence type="ECO:0000256" key="1">
    <source>
        <dbReference type="ARBA" id="ARBA00004817"/>
    </source>
</evidence>
<evidence type="ECO:0000256" key="2">
    <source>
        <dbReference type="ARBA" id="ARBA00012404"/>
    </source>
</evidence>
<evidence type="ECO:0000259" key="6">
    <source>
        <dbReference type="PROSITE" id="PS51168"/>
    </source>
</evidence>
<evidence type="ECO:0000313" key="8">
    <source>
        <dbReference type="Proteomes" id="UP000057910"/>
    </source>
</evidence>
<dbReference type="Proteomes" id="UP000057910">
    <property type="component" value="Unassembled WGS sequence"/>
</dbReference>
<dbReference type="InterPro" id="IPR002701">
    <property type="entry name" value="CM_II_prokaryot"/>
</dbReference>
<organism evidence="7 8">
    <name type="scientific">Burkholderia ubonensis</name>
    <dbReference type="NCBI Taxonomy" id="101571"/>
    <lineage>
        <taxon>Bacteria</taxon>
        <taxon>Pseudomonadati</taxon>
        <taxon>Pseudomonadota</taxon>
        <taxon>Betaproteobacteria</taxon>
        <taxon>Burkholderiales</taxon>
        <taxon>Burkholderiaceae</taxon>
        <taxon>Burkholderia</taxon>
        <taxon>Burkholderia cepacia complex</taxon>
    </lineage>
</organism>
<proteinExistence type="predicted"/>
<dbReference type="NCBIfam" id="TIGR01806">
    <property type="entry name" value="CM_mono2"/>
    <property type="match status" value="1"/>
</dbReference>
<evidence type="ECO:0000256" key="5">
    <source>
        <dbReference type="SAM" id="SignalP"/>
    </source>
</evidence>
<protein>
    <recommendedName>
        <fullName evidence="2">chorismate mutase</fullName>
        <ecNumber evidence="2">5.4.99.5</ecNumber>
    </recommendedName>
</protein>
<dbReference type="Pfam" id="PF01817">
    <property type="entry name" value="CM_2"/>
    <property type="match status" value="1"/>
</dbReference>
<comment type="caution">
    <text evidence="7">The sequence shown here is derived from an EMBL/GenBank/DDBJ whole genome shotgun (WGS) entry which is preliminary data.</text>
</comment>
<dbReference type="EC" id="5.4.99.5" evidence="2"/>
<accession>A0ABD4DVM7</accession>
<dbReference type="InterPro" id="IPR036263">
    <property type="entry name" value="Chorismate_II_sf"/>
</dbReference>
<dbReference type="NCBIfam" id="NF006741">
    <property type="entry name" value="PRK09269.1"/>
    <property type="match status" value="1"/>
</dbReference>
<gene>
    <name evidence="7" type="ORF">WJ68_25055</name>
</gene>
<name>A0ABD4DVM7_9BURK</name>
<dbReference type="InterPro" id="IPR008240">
    <property type="entry name" value="Chorismate_mutase_periplasmic"/>
</dbReference>
<dbReference type="InterPro" id="IPR036979">
    <property type="entry name" value="CM_dom_sf"/>
</dbReference>
<dbReference type="PANTHER" id="PTHR38041:SF2">
    <property type="entry name" value="SECRETED CHORISMATE MUTASE"/>
    <property type="match status" value="1"/>
</dbReference>